<protein>
    <submittedName>
        <fullName evidence="1">Uncharacterized protein</fullName>
    </submittedName>
</protein>
<dbReference type="Proteomes" id="UP000684084">
    <property type="component" value="Unassembled WGS sequence"/>
</dbReference>
<proteinExistence type="predicted"/>
<reference evidence="1" key="1">
    <citation type="submission" date="2020-05" db="EMBL/GenBank/DDBJ databases">
        <authorList>
            <person name="Rincon C."/>
            <person name="Sanders R I."/>
            <person name="Robbins C."/>
            <person name="Chaturvedi A."/>
        </authorList>
    </citation>
    <scope>NUCLEOTIDE SEQUENCE</scope>
    <source>
        <strain evidence="1">CHB12</strain>
    </source>
</reference>
<dbReference type="AlphaFoldDB" id="A0A915Z6Q7"/>
<comment type="caution">
    <text evidence="1">The sequence shown here is derived from an EMBL/GenBank/DDBJ whole genome shotgun (WGS) entry which is preliminary data.</text>
</comment>
<dbReference type="EMBL" id="CAGKOT010000020">
    <property type="protein sequence ID" value="CAB5364843.1"/>
    <property type="molecule type" value="Genomic_DNA"/>
</dbReference>
<evidence type="ECO:0000313" key="2">
    <source>
        <dbReference type="Proteomes" id="UP000684084"/>
    </source>
</evidence>
<name>A0A915Z6Q7_9GLOM</name>
<accession>A0A915Z6Q7</accession>
<gene>
    <name evidence="1" type="ORF">CHRIB12_LOCUS10173</name>
</gene>
<evidence type="ECO:0000313" key="1">
    <source>
        <dbReference type="EMBL" id="CAB5364843.1"/>
    </source>
</evidence>
<dbReference type="OrthoDB" id="2312068at2759"/>
<sequence length="140" mass="16632">MDGPFDEKDDIILKKKYEDYQIVICRDGKFVVTFDTELDGTVEIDETIAYFKINNDFTIEKNYKLPSFEGPELDINNSMTDENKVDRWSIDISNIHKKNDDGYFILVALSRIKVDEDMKNNDNNYDYKERYSKKRNLNFL</sequence>
<organism evidence="1 2">
    <name type="scientific">Rhizophagus irregularis</name>
    <dbReference type="NCBI Taxonomy" id="588596"/>
    <lineage>
        <taxon>Eukaryota</taxon>
        <taxon>Fungi</taxon>
        <taxon>Fungi incertae sedis</taxon>
        <taxon>Mucoromycota</taxon>
        <taxon>Glomeromycotina</taxon>
        <taxon>Glomeromycetes</taxon>
        <taxon>Glomerales</taxon>
        <taxon>Glomeraceae</taxon>
        <taxon>Rhizophagus</taxon>
    </lineage>
</organism>